<dbReference type="Proteomes" id="UP000030762">
    <property type="component" value="Unassembled WGS sequence"/>
</dbReference>
<accession>T0QGD5</accession>
<dbReference type="RefSeq" id="XP_008609790.1">
    <property type="nucleotide sequence ID" value="XM_008611568.1"/>
</dbReference>
<reference evidence="1 2" key="1">
    <citation type="submission" date="2012-04" db="EMBL/GenBank/DDBJ databases">
        <title>The Genome Sequence of Saprolegnia declina VS20.</title>
        <authorList>
            <consortium name="The Broad Institute Genome Sequencing Platform"/>
            <person name="Russ C."/>
            <person name="Nusbaum C."/>
            <person name="Tyler B."/>
            <person name="van West P."/>
            <person name="Dieguez-Uribeondo J."/>
            <person name="de Bruijn I."/>
            <person name="Tripathy S."/>
            <person name="Jiang R."/>
            <person name="Young S.K."/>
            <person name="Zeng Q."/>
            <person name="Gargeya S."/>
            <person name="Fitzgerald M."/>
            <person name="Haas B."/>
            <person name="Abouelleil A."/>
            <person name="Alvarado L."/>
            <person name="Arachchi H.M."/>
            <person name="Berlin A."/>
            <person name="Chapman S.B."/>
            <person name="Goldberg J."/>
            <person name="Griggs A."/>
            <person name="Gujja S."/>
            <person name="Hansen M."/>
            <person name="Howarth C."/>
            <person name="Imamovic A."/>
            <person name="Larimer J."/>
            <person name="McCowen C."/>
            <person name="Montmayeur A."/>
            <person name="Murphy C."/>
            <person name="Neiman D."/>
            <person name="Pearson M."/>
            <person name="Priest M."/>
            <person name="Roberts A."/>
            <person name="Saif S."/>
            <person name="Shea T."/>
            <person name="Sisk P."/>
            <person name="Sykes S."/>
            <person name="Wortman J."/>
            <person name="Nusbaum C."/>
            <person name="Birren B."/>
        </authorList>
    </citation>
    <scope>NUCLEOTIDE SEQUENCE [LARGE SCALE GENOMIC DNA]</scope>
    <source>
        <strain evidence="1 2">VS20</strain>
    </source>
</reference>
<dbReference type="InParanoid" id="T0QGD5"/>
<dbReference type="OrthoDB" id="10650570at2759"/>
<sequence length="226" mass="25190">MPVAPGLATALSTPLTPDLATTLNMPMWLTRHPEFCHGDKETAPASLVSQRAEASDWLRLGAQNGYRCLRDIITKMDTGGVWPSWRRFSTCMSTTHAGLRVQYDAEIDLIAVRPAAYTKAVYDHLSTVYRNVLARTGTPLDAVLHDVAVDPHPFRAKVKNAVVPFERLPRHLINQMAYHAPSSTKPTPTYSARRPDRTAAATYMGLLRRLLRWLRPCTPTCGSGRR</sequence>
<dbReference type="GeneID" id="19946553"/>
<dbReference type="VEuPathDB" id="FungiDB:SDRG_05826"/>
<dbReference type="EMBL" id="JH767146">
    <property type="protein sequence ID" value="EQC37009.1"/>
    <property type="molecule type" value="Genomic_DNA"/>
</dbReference>
<organism evidence="1 2">
    <name type="scientific">Saprolegnia diclina (strain VS20)</name>
    <dbReference type="NCBI Taxonomy" id="1156394"/>
    <lineage>
        <taxon>Eukaryota</taxon>
        <taxon>Sar</taxon>
        <taxon>Stramenopiles</taxon>
        <taxon>Oomycota</taxon>
        <taxon>Saprolegniomycetes</taxon>
        <taxon>Saprolegniales</taxon>
        <taxon>Saprolegniaceae</taxon>
        <taxon>Saprolegnia</taxon>
    </lineage>
</organism>
<dbReference type="AlphaFoldDB" id="T0QGD5"/>
<gene>
    <name evidence="1" type="ORF">SDRG_05826</name>
</gene>
<name>T0QGD5_SAPDV</name>
<proteinExistence type="predicted"/>
<evidence type="ECO:0000313" key="1">
    <source>
        <dbReference type="EMBL" id="EQC37009.1"/>
    </source>
</evidence>
<evidence type="ECO:0000313" key="2">
    <source>
        <dbReference type="Proteomes" id="UP000030762"/>
    </source>
</evidence>
<keyword evidence="2" id="KW-1185">Reference proteome</keyword>
<dbReference type="STRING" id="1156394.T0QGD5"/>
<protein>
    <submittedName>
        <fullName evidence="1">Uncharacterized protein</fullName>
    </submittedName>
</protein>